<evidence type="ECO:0000256" key="2">
    <source>
        <dbReference type="ARBA" id="ARBA00022692"/>
    </source>
</evidence>
<accession>A0AAN6LQ81</accession>
<dbReference type="AlphaFoldDB" id="A0AAN6LQ81"/>
<dbReference type="Proteomes" id="UP001280581">
    <property type="component" value="Unassembled WGS sequence"/>
</dbReference>
<feature type="transmembrane region" description="Helical" evidence="7">
    <location>
        <begin position="162"/>
        <end position="181"/>
    </location>
</feature>
<feature type="transmembrane region" description="Helical" evidence="7">
    <location>
        <begin position="227"/>
        <end position="247"/>
    </location>
</feature>
<dbReference type="EMBL" id="WVTA01000015">
    <property type="protein sequence ID" value="KAK3201824.1"/>
    <property type="molecule type" value="Genomic_DNA"/>
</dbReference>
<proteinExistence type="inferred from homology"/>
<feature type="transmembrane region" description="Helical" evidence="7">
    <location>
        <begin position="110"/>
        <end position="133"/>
    </location>
</feature>
<dbReference type="Pfam" id="PF20684">
    <property type="entry name" value="Fung_rhodopsin"/>
    <property type="match status" value="1"/>
</dbReference>
<evidence type="ECO:0000256" key="3">
    <source>
        <dbReference type="ARBA" id="ARBA00022989"/>
    </source>
</evidence>
<keyword evidence="2 7" id="KW-0812">Transmembrane</keyword>
<gene>
    <name evidence="9" type="ORF">GRF29_164g799220</name>
</gene>
<dbReference type="PANTHER" id="PTHR33048:SF149">
    <property type="entry name" value="UBID FAMILY DECARBOXYLASE"/>
    <property type="match status" value="1"/>
</dbReference>
<comment type="caution">
    <text evidence="9">The sequence shown here is derived from an EMBL/GenBank/DDBJ whole genome shotgun (WGS) entry which is preliminary data.</text>
</comment>
<evidence type="ECO:0000313" key="10">
    <source>
        <dbReference type="Proteomes" id="UP001280581"/>
    </source>
</evidence>
<dbReference type="InterPro" id="IPR049326">
    <property type="entry name" value="Rhodopsin_dom_fungi"/>
</dbReference>
<name>A0AAN6LQ81_9PLEO</name>
<evidence type="ECO:0000313" key="9">
    <source>
        <dbReference type="EMBL" id="KAK3201824.1"/>
    </source>
</evidence>
<sequence length="366" mass="41550">MLLLRISRKLLFRSIRALQLDDWLMGLFVSSCYTTFVVISNKYLKAGSNLEPPGFDWSALSARDISRRRHGSKLMIAVEQMLMLVIWTCKSCLLIMYHRLTRTALRMENIAIRILAAYVAIGFVVTEILYFTAWCRPFSEYYRVPTDFNQCNTLIDHRITKTVFNISSDIIMLCIALQMIIRSSLPFTRKLVLCAIFSLGIFAVAAATLSAYYSIHRPYTHTWLSWYLRESSMVIIVANIPFTWTILRELFEVDEFNGSSPQPWSFYPASRPSMAGSRDPRLSIQTSPSIPPARNRKSRTLTDSIGSQATQSTTLVDSLSVGHETGDSLSNALKLVDSSQQEMHQVRSHDFAASKCEEDEILPISA</sequence>
<reference evidence="9 10" key="1">
    <citation type="submission" date="2021-02" db="EMBL/GenBank/DDBJ databases">
        <title>Genome assembly of Pseudopithomyces chartarum.</title>
        <authorList>
            <person name="Jauregui R."/>
            <person name="Singh J."/>
            <person name="Voisey C."/>
        </authorList>
    </citation>
    <scope>NUCLEOTIDE SEQUENCE [LARGE SCALE GENOMIC DNA]</scope>
    <source>
        <strain evidence="9 10">AGR01</strain>
    </source>
</reference>
<feature type="transmembrane region" description="Helical" evidence="7">
    <location>
        <begin position="74"/>
        <end position="98"/>
    </location>
</feature>
<evidence type="ECO:0000256" key="4">
    <source>
        <dbReference type="ARBA" id="ARBA00023136"/>
    </source>
</evidence>
<evidence type="ECO:0000256" key="7">
    <source>
        <dbReference type="SAM" id="Phobius"/>
    </source>
</evidence>
<keyword evidence="10" id="KW-1185">Reference proteome</keyword>
<evidence type="ECO:0000256" key="1">
    <source>
        <dbReference type="ARBA" id="ARBA00004141"/>
    </source>
</evidence>
<feature type="transmembrane region" description="Helical" evidence="7">
    <location>
        <begin position="193"/>
        <end position="215"/>
    </location>
</feature>
<keyword evidence="4 7" id="KW-0472">Membrane</keyword>
<feature type="domain" description="Rhodopsin" evidence="8">
    <location>
        <begin position="11"/>
        <end position="248"/>
    </location>
</feature>
<protein>
    <recommendedName>
        <fullName evidence="8">Rhodopsin domain-containing protein</fullName>
    </recommendedName>
</protein>
<evidence type="ECO:0000259" key="8">
    <source>
        <dbReference type="Pfam" id="PF20684"/>
    </source>
</evidence>
<dbReference type="InterPro" id="IPR052337">
    <property type="entry name" value="SAT4-like"/>
</dbReference>
<comment type="subcellular location">
    <subcellularLocation>
        <location evidence="1">Membrane</location>
        <topology evidence="1">Multi-pass membrane protein</topology>
    </subcellularLocation>
</comment>
<evidence type="ECO:0000256" key="5">
    <source>
        <dbReference type="ARBA" id="ARBA00038359"/>
    </source>
</evidence>
<organism evidence="9 10">
    <name type="scientific">Pseudopithomyces chartarum</name>
    <dbReference type="NCBI Taxonomy" id="1892770"/>
    <lineage>
        <taxon>Eukaryota</taxon>
        <taxon>Fungi</taxon>
        <taxon>Dikarya</taxon>
        <taxon>Ascomycota</taxon>
        <taxon>Pezizomycotina</taxon>
        <taxon>Dothideomycetes</taxon>
        <taxon>Pleosporomycetidae</taxon>
        <taxon>Pleosporales</taxon>
        <taxon>Massarineae</taxon>
        <taxon>Didymosphaeriaceae</taxon>
        <taxon>Pseudopithomyces</taxon>
    </lineage>
</organism>
<evidence type="ECO:0000256" key="6">
    <source>
        <dbReference type="SAM" id="MobiDB-lite"/>
    </source>
</evidence>
<comment type="similarity">
    <text evidence="5">Belongs to the SAT4 family.</text>
</comment>
<dbReference type="GO" id="GO:0016020">
    <property type="term" value="C:membrane"/>
    <property type="evidence" value="ECO:0007669"/>
    <property type="project" value="UniProtKB-SubCell"/>
</dbReference>
<feature type="region of interest" description="Disordered" evidence="6">
    <location>
        <begin position="275"/>
        <end position="307"/>
    </location>
</feature>
<dbReference type="PANTHER" id="PTHR33048">
    <property type="entry name" value="PTH11-LIKE INTEGRAL MEMBRANE PROTEIN (AFU_ORTHOLOGUE AFUA_5G11245)"/>
    <property type="match status" value="1"/>
</dbReference>
<keyword evidence="3 7" id="KW-1133">Transmembrane helix</keyword>